<keyword evidence="6" id="KW-1185">Reference proteome</keyword>
<evidence type="ECO:0000256" key="1">
    <source>
        <dbReference type="ARBA" id="ARBA00004906"/>
    </source>
</evidence>
<dbReference type="EMBL" id="JABFUD020000019">
    <property type="protein sequence ID" value="KAI5065228.1"/>
    <property type="molecule type" value="Genomic_DNA"/>
</dbReference>
<gene>
    <name evidence="5" type="ORF">GOP47_0019923</name>
</gene>
<dbReference type="PROSITE" id="PS51649">
    <property type="entry name" value="NPH3"/>
    <property type="match status" value="1"/>
</dbReference>
<name>A0A9D4Z7I0_ADICA</name>
<evidence type="ECO:0000256" key="3">
    <source>
        <dbReference type="SAM" id="MobiDB-lite"/>
    </source>
</evidence>
<sequence>MKPEKRLTTRTEHARSLEPAYGTPLWTNGTFEELPGEQGKLVATPPREAPGESRPANLFDIKLEKSWRWSRYILWTSTLDKTFAQSVSCKVLELFQAQASVAMKFMKIGSRPDTFQALGTVRSVHSEISSDLTVVLNGVSFRLHKFPLLSKCMKLKKYAAEVHDLSSVELQGVPGGVETFELCAKFCYGITITLNAYNVVAVRCAAEHLEMTEAADKGNLIFKVEVFLNACIFRGWRDAIIALQSTKGLLPWAEDLEVTSKCVDAISSKVLVDPVRVDWTFSYTRATSKSRSKSEIVESSPWNGIHTGQNQSVPADWWIEDIAELEIDLFWRVFIAIKSQDRLPNTLLGEALQFYTIKWLPGVSKEHHLTDPKKRSDQALRTDYVDSAVRHRQLLEKVVSLLPPGKGCTSCSFLLKLLKAGMILGASNTTRMELAKRAGLQLEEASVSDLLIPSLSYASDALYDVDLVQTLVEHFLTQDQSPRISPKPSPQPYEKRRTRSAEFIDYVESRRSAATHSSKLRAAKVIDAYLAEIARDDHLGVSKFMTLAGLIPDFARPVHDGLYRAIDIYLKEHPRLTKMERKRLCRLLNCKKLSTEACVHAAQNERLPLRVVVQVLFYEQRKVVRGADLSLIGGKLWSKALNQSRGTWQL</sequence>
<protein>
    <recommendedName>
        <fullName evidence="4">NPH3 domain-containing protein</fullName>
    </recommendedName>
</protein>
<feature type="compositionally biased region" description="Basic and acidic residues" evidence="3">
    <location>
        <begin position="1"/>
        <end position="16"/>
    </location>
</feature>
<evidence type="ECO:0000313" key="5">
    <source>
        <dbReference type="EMBL" id="KAI5065228.1"/>
    </source>
</evidence>
<comment type="caution">
    <text evidence="5">The sequence shown here is derived from an EMBL/GenBank/DDBJ whole genome shotgun (WGS) entry which is preliminary data.</text>
</comment>
<feature type="domain" description="NPH3" evidence="4">
    <location>
        <begin position="316"/>
        <end position="622"/>
    </location>
</feature>
<dbReference type="InterPro" id="IPR043454">
    <property type="entry name" value="NPH3/RPT2-like"/>
</dbReference>
<dbReference type="AlphaFoldDB" id="A0A9D4Z7I0"/>
<evidence type="ECO:0000259" key="4">
    <source>
        <dbReference type="PROSITE" id="PS51649"/>
    </source>
</evidence>
<evidence type="ECO:0000313" key="6">
    <source>
        <dbReference type="Proteomes" id="UP000886520"/>
    </source>
</evidence>
<comment type="pathway">
    <text evidence="1">Protein modification; protein ubiquitination.</text>
</comment>
<dbReference type="Gene3D" id="3.30.710.10">
    <property type="entry name" value="Potassium Channel Kv1.1, Chain A"/>
    <property type="match status" value="1"/>
</dbReference>
<keyword evidence="2" id="KW-0833">Ubl conjugation pathway</keyword>
<dbReference type="InterPro" id="IPR011333">
    <property type="entry name" value="SKP1/BTB/POZ_sf"/>
</dbReference>
<dbReference type="OrthoDB" id="624345at2759"/>
<accession>A0A9D4Z7I0</accession>
<evidence type="ECO:0000256" key="2">
    <source>
        <dbReference type="ARBA" id="ARBA00022786"/>
    </source>
</evidence>
<dbReference type="InterPro" id="IPR027356">
    <property type="entry name" value="NPH3_dom"/>
</dbReference>
<reference evidence="5" key="1">
    <citation type="submission" date="2021-01" db="EMBL/GenBank/DDBJ databases">
        <title>Adiantum capillus-veneris genome.</title>
        <authorList>
            <person name="Fang Y."/>
            <person name="Liao Q."/>
        </authorList>
    </citation>
    <scope>NUCLEOTIDE SEQUENCE</scope>
    <source>
        <strain evidence="5">H3</strain>
        <tissue evidence="5">Leaf</tissue>
    </source>
</reference>
<organism evidence="5 6">
    <name type="scientific">Adiantum capillus-veneris</name>
    <name type="common">Maidenhair fern</name>
    <dbReference type="NCBI Taxonomy" id="13818"/>
    <lineage>
        <taxon>Eukaryota</taxon>
        <taxon>Viridiplantae</taxon>
        <taxon>Streptophyta</taxon>
        <taxon>Embryophyta</taxon>
        <taxon>Tracheophyta</taxon>
        <taxon>Polypodiopsida</taxon>
        <taxon>Polypodiidae</taxon>
        <taxon>Polypodiales</taxon>
        <taxon>Pteridineae</taxon>
        <taxon>Pteridaceae</taxon>
        <taxon>Vittarioideae</taxon>
        <taxon>Adiantum</taxon>
    </lineage>
</organism>
<dbReference type="SUPFAM" id="SSF54695">
    <property type="entry name" value="POZ domain"/>
    <property type="match status" value="1"/>
</dbReference>
<feature type="region of interest" description="Disordered" evidence="3">
    <location>
        <begin position="1"/>
        <end position="29"/>
    </location>
</feature>
<dbReference type="Pfam" id="PF03000">
    <property type="entry name" value="NPH3"/>
    <property type="match status" value="1"/>
</dbReference>
<dbReference type="PANTHER" id="PTHR32370">
    <property type="entry name" value="OS12G0117600 PROTEIN"/>
    <property type="match status" value="1"/>
</dbReference>
<dbReference type="Proteomes" id="UP000886520">
    <property type="component" value="Chromosome 19"/>
</dbReference>
<proteinExistence type="predicted"/>